<feature type="region of interest" description="Disordered" evidence="1">
    <location>
        <begin position="74"/>
        <end position="104"/>
    </location>
</feature>
<protein>
    <submittedName>
        <fullName evidence="3">Uncharacterized protein</fullName>
    </submittedName>
</protein>
<evidence type="ECO:0000256" key="1">
    <source>
        <dbReference type="SAM" id="MobiDB-lite"/>
    </source>
</evidence>
<dbReference type="SUPFAM" id="SSF52266">
    <property type="entry name" value="SGNH hydrolase"/>
    <property type="match status" value="1"/>
</dbReference>
<dbReference type="EMBL" id="JALLPB020000013">
    <property type="protein sequence ID" value="KAL3826865.1"/>
    <property type="molecule type" value="Genomic_DNA"/>
</dbReference>
<sequence length="708" mass="78002">MTSVQLRRPVVADDDPSLASANHHRTTPAAHTARSSSSSISIRGVGIGLVAGLILGYALGSIATMSFVIGEGGGGGGGGGEATTRLRSCGPPPPSSSSSTSSSCVWHPSSGGCSYSSDYPKGWSDARWRHRYLFDSHAECCRVAFLREDCGMIVTCGDDVGDDVVRRDVAAVDDSRSSIGDKTSSLSSKTTAHSFVESIVPESLRYRYAIENLAFPITETMMRRSRPIIGNNQRLHEYLMKLHSGKCTTILFMGGSVTRGHGAGGPEGSYPKFFVEWLNVRYPCVVDEEDDADVVVVDDGRTRSDAAGHNKRRGMHVAKRTTAQNSQTCFALWNSIRDASDSIDLVLMEFNVNDQFIPDLPHALEDKGPVGEMKALLRRLLLLRKPNPVAIVTFNADYAAVPWERQESTEMRKTLSRDSPEPTKLWLSALYEIPAISASIWMLPLASKGGSARMFSSTEKYSTTAWHTDTCCHPPIGGHLILSLVLAYNMVEEEKVMANRMRIADVERDLTADEGLLRDPLYLSPEEDSMYVQTGDTESVERSEFDFEDPGGEKRWRENVVANEGWEWYADNKDKDKYGLIAKGIGGGQHIAFSLTGGKYGIIEVSYVISYENFGIALAWIDNDSDNAKGEVCNQTIVEALPIAKGELESERLIAMWDERVSVPTVQILRHKLNQGQSANLHICHTPHFEWNRKGSENKFKLLGVRVY</sequence>
<dbReference type="Proteomes" id="UP001530377">
    <property type="component" value="Unassembled WGS sequence"/>
</dbReference>
<accession>A0ABD3SQI0</accession>
<proteinExistence type="predicted"/>
<keyword evidence="2" id="KW-0812">Transmembrane</keyword>
<dbReference type="PANTHER" id="PTHR34407">
    <property type="entry name" value="EXPRESSED PROTEIN"/>
    <property type="match status" value="1"/>
</dbReference>
<dbReference type="PANTHER" id="PTHR34407:SF1">
    <property type="entry name" value="SGNH HYDROLASE-TYPE ESTERASE DOMAIN-CONTAINING PROTEIN"/>
    <property type="match status" value="1"/>
</dbReference>
<feature type="region of interest" description="Disordered" evidence="1">
    <location>
        <begin position="1"/>
        <end position="35"/>
    </location>
</feature>
<feature type="transmembrane region" description="Helical" evidence="2">
    <location>
        <begin position="40"/>
        <end position="59"/>
    </location>
</feature>
<evidence type="ECO:0000313" key="4">
    <source>
        <dbReference type="Proteomes" id="UP001530377"/>
    </source>
</evidence>
<dbReference type="AlphaFoldDB" id="A0ABD3SQI0"/>
<gene>
    <name evidence="3" type="ORF">ACHAXA_005707</name>
</gene>
<keyword evidence="2" id="KW-0472">Membrane</keyword>
<comment type="caution">
    <text evidence="3">The sequence shown here is derived from an EMBL/GenBank/DDBJ whole genome shotgun (WGS) entry which is preliminary data.</text>
</comment>
<name>A0ABD3SQI0_9STRA</name>
<evidence type="ECO:0000256" key="2">
    <source>
        <dbReference type="SAM" id="Phobius"/>
    </source>
</evidence>
<evidence type="ECO:0000313" key="3">
    <source>
        <dbReference type="EMBL" id="KAL3826865.1"/>
    </source>
</evidence>
<keyword evidence="4" id="KW-1185">Reference proteome</keyword>
<reference evidence="3 4" key="1">
    <citation type="submission" date="2024-10" db="EMBL/GenBank/DDBJ databases">
        <title>Updated reference genomes for cyclostephanoid diatoms.</title>
        <authorList>
            <person name="Roberts W.R."/>
            <person name="Alverson A.J."/>
        </authorList>
    </citation>
    <scope>NUCLEOTIDE SEQUENCE [LARGE SCALE GENOMIC DNA]</scope>
    <source>
        <strain evidence="3 4">AJA228-03</strain>
    </source>
</reference>
<organism evidence="3 4">
    <name type="scientific">Cyclostephanos tholiformis</name>
    <dbReference type="NCBI Taxonomy" id="382380"/>
    <lineage>
        <taxon>Eukaryota</taxon>
        <taxon>Sar</taxon>
        <taxon>Stramenopiles</taxon>
        <taxon>Ochrophyta</taxon>
        <taxon>Bacillariophyta</taxon>
        <taxon>Coscinodiscophyceae</taxon>
        <taxon>Thalassiosirophycidae</taxon>
        <taxon>Stephanodiscales</taxon>
        <taxon>Stephanodiscaceae</taxon>
        <taxon>Cyclostephanos</taxon>
    </lineage>
</organism>
<keyword evidence="2" id="KW-1133">Transmembrane helix</keyword>